<gene>
    <name evidence="1" type="ORF">SAMN05443636_2203</name>
</gene>
<evidence type="ECO:0000313" key="2">
    <source>
        <dbReference type="Proteomes" id="UP000184357"/>
    </source>
</evidence>
<keyword evidence="2" id="KW-1185">Reference proteome</keyword>
<dbReference type="SUPFAM" id="SSF53850">
    <property type="entry name" value="Periplasmic binding protein-like II"/>
    <property type="match status" value="1"/>
</dbReference>
<dbReference type="Proteomes" id="UP000184357">
    <property type="component" value="Unassembled WGS sequence"/>
</dbReference>
<reference evidence="1 2" key="1">
    <citation type="submission" date="2016-11" db="EMBL/GenBank/DDBJ databases">
        <authorList>
            <person name="Jaros S."/>
            <person name="Januszkiewicz K."/>
            <person name="Wedrychowicz H."/>
        </authorList>
    </citation>
    <scope>NUCLEOTIDE SEQUENCE [LARGE SCALE GENOMIC DNA]</scope>
    <source>
        <strain evidence="1 2">DSM 9297</strain>
    </source>
</reference>
<accession>A0A1M5RIJ7</accession>
<dbReference type="Pfam" id="PF13379">
    <property type="entry name" value="NMT1_2"/>
    <property type="match status" value="1"/>
</dbReference>
<evidence type="ECO:0000313" key="1">
    <source>
        <dbReference type="EMBL" id="SHH25889.1"/>
    </source>
</evidence>
<dbReference type="STRING" id="43928.SAMN05443636_2203"/>
<dbReference type="InterPro" id="IPR006311">
    <property type="entry name" value="TAT_signal"/>
</dbReference>
<sequence>MTNHARADGPATGPSRRSYLKGLGTAGAAGLTGAAGCLGGGGEGGPVTVAYMPIYPDMQYFVMQEEGYFDEIDREVEGKQFPSGPAIVKAFASGDIDVAMFGIVPAMIVIDRGIPAEVVAANVVEPMAIMAHEDFHPLWEQNDPKAAFEQWRADTGSTFSFGTFPEGSVPDILLRYWLIDEHGLEPGTAAEVLGLGGASAVFQGLANGEIDGTSIMEPVPTRVEAEGLPYSPLALAGEFMPGQPAAVTLMKDEVRNTAFAEQFVEQHVRATAFTNANPDAAAEHASAVIGEQNLPVSIAKRAMASPLSNFISNPHEIRSGTKVFAEYAKRLGKTDQRLTMDQVFDYDPYDAVTGN</sequence>
<dbReference type="Gene3D" id="3.40.190.10">
    <property type="entry name" value="Periplasmic binding protein-like II"/>
    <property type="match status" value="2"/>
</dbReference>
<proteinExistence type="predicted"/>
<name>A0A1M5RIJ7_9EURY</name>
<dbReference type="EMBL" id="FQWV01000005">
    <property type="protein sequence ID" value="SHH25889.1"/>
    <property type="molecule type" value="Genomic_DNA"/>
</dbReference>
<protein>
    <submittedName>
        <fullName evidence="1">NitT/TauT family transport system substrate-binding protein</fullName>
    </submittedName>
</protein>
<dbReference type="AlphaFoldDB" id="A0A1M5RIJ7"/>
<dbReference type="PROSITE" id="PS51318">
    <property type="entry name" value="TAT"/>
    <property type="match status" value="1"/>
</dbReference>
<organism evidence="1 2">
    <name type="scientific">Halobaculum gomorrense</name>
    <dbReference type="NCBI Taxonomy" id="43928"/>
    <lineage>
        <taxon>Archaea</taxon>
        <taxon>Methanobacteriati</taxon>
        <taxon>Methanobacteriota</taxon>
        <taxon>Stenosarchaea group</taxon>
        <taxon>Halobacteria</taxon>
        <taxon>Halobacteriales</taxon>
        <taxon>Haloferacaceae</taxon>
        <taxon>Halobaculum</taxon>
    </lineage>
</organism>
<dbReference type="PANTHER" id="PTHR30024">
    <property type="entry name" value="ALIPHATIC SULFONATES-BINDING PROTEIN-RELATED"/>
    <property type="match status" value="1"/>
</dbReference>
<dbReference type="RefSeq" id="WP_073309448.1">
    <property type="nucleotide sequence ID" value="NZ_FQWV01000005.1"/>
</dbReference>
<dbReference type="OrthoDB" id="10037at2157"/>